<comment type="subcellular location">
    <subcellularLocation>
        <location evidence="1">Membrane</location>
        <topology evidence="1">Single-pass membrane protein</topology>
    </subcellularLocation>
</comment>
<dbReference type="PANTHER" id="PTHR47974">
    <property type="entry name" value="OS07G0415500 PROTEIN"/>
    <property type="match status" value="1"/>
</dbReference>
<evidence type="ECO:0000256" key="6">
    <source>
        <dbReference type="ARBA" id="ARBA00022840"/>
    </source>
</evidence>
<evidence type="ECO:0000256" key="3">
    <source>
        <dbReference type="ARBA" id="ARBA00022692"/>
    </source>
</evidence>
<dbReference type="PROSITE" id="PS00107">
    <property type="entry name" value="PROTEIN_KINASE_ATP"/>
    <property type="match status" value="1"/>
</dbReference>
<sequence length="159" mass="18273">MHAVCCFQDRIRGEEVCFCHDGVHTHNCSDGQLIKLDDGDADQHRQKNLNQQLFMGLGRPTRFSFKQLKKYTNNFNHKLGQGGFGSVFKGQLPNGFPIAVKLIDENEHSEVQFLNEVLTIGKIHHNHLVRLLGYSFEQSKQALVYEFMKNGSLFFFDKL</sequence>
<dbReference type="InterPro" id="IPR000719">
    <property type="entry name" value="Prot_kinase_dom"/>
</dbReference>
<feature type="binding site" evidence="9">
    <location>
        <position position="101"/>
    </location>
    <ligand>
        <name>ATP</name>
        <dbReference type="ChEBI" id="CHEBI:30616"/>
    </ligand>
</feature>
<keyword evidence="6 9" id="KW-0067">ATP-binding</keyword>
<evidence type="ECO:0000256" key="2">
    <source>
        <dbReference type="ARBA" id="ARBA00022679"/>
    </source>
</evidence>
<dbReference type="InterPro" id="IPR017441">
    <property type="entry name" value="Protein_kinase_ATP_BS"/>
</dbReference>
<dbReference type="Pfam" id="PF07714">
    <property type="entry name" value="PK_Tyr_Ser-Thr"/>
    <property type="match status" value="1"/>
</dbReference>
<evidence type="ECO:0000256" key="1">
    <source>
        <dbReference type="ARBA" id="ARBA00004167"/>
    </source>
</evidence>
<keyword evidence="5 9" id="KW-0547">Nucleotide-binding</keyword>
<evidence type="ECO:0000259" key="10">
    <source>
        <dbReference type="PROSITE" id="PS50011"/>
    </source>
</evidence>
<dbReference type="GO" id="GO:0005524">
    <property type="term" value="F:ATP binding"/>
    <property type="evidence" value="ECO:0007669"/>
    <property type="project" value="UniProtKB-UniRule"/>
</dbReference>
<proteinExistence type="predicted"/>
<dbReference type="PANTHER" id="PTHR47974:SF9">
    <property type="entry name" value="RECEPTOR-LIKE SERINE_THREONINE-PROTEIN KINASE"/>
    <property type="match status" value="1"/>
</dbReference>
<evidence type="ECO:0000256" key="8">
    <source>
        <dbReference type="ARBA" id="ARBA00023136"/>
    </source>
</evidence>
<dbReference type="AlphaFoldDB" id="A0A9Q0H832"/>
<dbReference type="PROSITE" id="PS50011">
    <property type="entry name" value="PROTEIN_KINASE_DOM"/>
    <property type="match status" value="1"/>
</dbReference>
<keyword evidence="12" id="KW-1185">Reference proteome</keyword>
<evidence type="ECO:0000256" key="4">
    <source>
        <dbReference type="ARBA" id="ARBA00022729"/>
    </source>
</evidence>
<dbReference type="SUPFAM" id="SSF56112">
    <property type="entry name" value="Protein kinase-like (PK-like)"/>
    <property type="match status" value="1"/>
</dbReference>
<evidence type="ECO:0000256" key="7">
    <source>
        <dbReference type="ARBA" id="ARBA00022989"/>
    </source>
</evidence>
<dbReference type="InterPro" id="IPR011009">
    <property type="entry name" value="Kinase-like_dom_sf"/>
</dbReference>
<organism evidence="11 12">
    <name type="scientific">Protea cynaroides</name>
    <dbReference type="NCBI Taxonomy" id="273540"/>
    <lineage>
        <taxon>Eukaryota</taxon>
        <taxon>Viridiplantae</taxon>
        <taxon>Streptophyta</taxon>
        <taxon>Embryophyta</taxon>
        <taxon>Tracheophyta</taxon>
        <taxon>Spermatophyta</taxon>
        <taxon>Magnoliopsida</taxon>
        <taxon>Proteales</taxon>
        <taxon>Proteaceae</taxon>
        <taxon>Protea</taxon>
    </lineage>
</organism>
<dbReference type="GO" id="GO:0004672">
    <property type="term" value="F:protein kinase activity"/>
    <property type="evidence" value="ECO:0007669"/>
    <property type="project" value="InterPro"/>
</dbReference>
<dbReference type="OrthoDB" id="544400at2759"/>
<accession>A0A9Q0H832</accession>
<keyword evidence="2" id="KW-0808">Transferase</keyword>
<dbReference type="GO" id="GO:0016020">
    <property type="term" value="C:membrane"/>
    <property type="evidence" value="ECO:0007669"/>
    <property type="project" value="UniProtKB-SubCell"/>
</dbReference>
<keyword evidence="7" id="KW-1133">Transmembrane helix</keyword>
<feature type="domain" description="Protein kinase" evidence="10">
    <location>
        <begin position="73"/>
        <end position="159"/>
    </location>
</feature>
<evidence type="ECO:0000313" key="11">
    <source>
        <dbReference type="EMBL" id="KAJ4958884.1"/>
    </source>
</evidence>
<comment type="caution">
    <text evidence="11">The sequence shown here is derived from an EMBL/GenBank/DDBJ whole genome shotgun (WGS) entry which is preliminary data.</text>
</comment>
<dbReference type="Proteomes" id="UP001141806">
    <property type="component" value="Unassembled WGS sequence"/>
</dbReference>
<name>A0A9Q0H832_9MAGN</name>
<dbReference type="Gene3D" id="3.30.200.20">
    <property type="entry name" value="Phosphorylase Kinase, domain 1"/>
    <property type="match status" value="1"/>
</dbReference>
<evidence type="ECO:0000256" key="5">
    <source>
        <dbReference type="ARBA" id="ARBA00022741"/>
    </source>
</evidence>
<evidence type="ECO:0000256" key="9">
    <source>
        <dbReference type="PROSITE-ProRule" id="PRU10141"/>
    </source>
</evidence>
<evidence type="ECO:0000313" key="12">
    <source>
        <dbReference type="Proteomes" id="UP001141806"/>
    </source>
</evidence>
<dbReference type="InterPro" id="IPR001245">
    <property type="entry name" value="Ser-Thr/Tyr_kinase_cat_dom"/>
</dbReference>
<keyword evidence="3" id="KW-0812">Transmembrane</keyword>
<keyword evidence="8" id="KW-0472">Membrane</keyword>
<protein>
    <recommendedName>
        <fullName evidence="10">Protein kinase domain-containing protein</fullName>
    </recommendedName>
</protein>
<dbReference type="EMBL" id="JAMYWD010000010">
    <property type="protein sequence ID" value="KAJ4958884.1"/>
    <property type="molecule type" value="Genomic_DNA"/>
</dbReference>
<gene>
    <name evidence="11" type="ORF">NE237_025995</name>
</gene>
<dbReference type="FunFam" id="3.30.200.20:FF:000178">
    <property type="entry name" value="serine/threonine-protein kinase PBS1-like"/>
    <property type="match status" value="1"/>
</dbReference>
<keyword evidence="4" id="KW-0732">Signal</keyword>
<reference evidence="11" key="1">
    <citation type="journal article" date="2023" name="Plant J.">
        <title>The genome of the king protea, Protea cynaroides.</title>
        <authorList>
            <person name="Chang J."/>
            <person name="Duong T.A."/>
            <person name="Schoeman C."/>
            <person name="Ma X."/>
            <person name="Roodt D."/>
            <person name="Barker N."/>
            <person name="Li Z."/>
            <person name="Van de Peer Y."/>
            <person name="Mizrachi E."/>
        </authorList>
    </citation>
    <scope>NUCLEOTIDE SEQUENCE</scope>
    <source>
        <tissue evidence="11">Young leaves</tissue>
    </source>
</reference>